<keyword evidence="2" id="KW-0472">Membrane</keyword>
<comment type="caution">
    <text evidence="3">The sequence shown here is derived from an EMBL/GenBank/DDBJ whole genome shotgun (WGS) entry which is preliminary data.</text>
</comment>
<protein>
    <recommendedName>
        <fullName evidence="5">Cell division protein FtsL</fullName>
    </recommendedName>
</protein>
<feature type="compositionally biased region" description="Low complexity" evidence="1">
    <location>
        <begin position="103"/>
        <end position="117"/>
    </location>
</feature>
<name>A0A150PKG1_SORCE</name>
<sequence length="117" mass="12699">MTQQRPFLVLWTLAVAATVAAFVVHLALRGRTVDLGYRLGRARAEQARLREVKRVLSLEAASYETPQRVEMVARSLLGMTPPPPERVIPVRGYTAPPERDPASGEAGSAPPSGGRPE</sequence>
<evidence type="ECO:0000313" key="3">
    <source>
        <dbReference type="EMBL" id="KYF56219.1"/>
    </source>
</evidence>
<keyword evidence="2" id="KW-0812">Transmembrane</keyword>
<evidence type="ECO:0008006" key="5">
    <source>
        <dbReference type="Google" id="ProtNLM"/>
    </source>
</evidence>
<keyword evidence="2" id="KW-1133">Transmembrane helix</keyword>
<accession>A0A150PKG1</accession>
<proteinExistence type="predicted"/>
<dbReference type="Proteomes" id="UP000075604">
    <property type="component" value="Unassembled WGS sequence"/>
</dbReference>
<feature type="region of interest" description="Disordered" evidence="1">
    <location>
        <begin position="78"/>
        <end position="117"/>
    </location>
</feature>
<reference evidence="3 4" key="1">
    <citation type="submission" date="2014-02" db="EMBL/GenBank/DDBJ databases">
        <title>The small core and large imbalanced accessory genome model reveals a collaborative survival strategy of Sorangium cellulosum strains in nature.</title>
        <authorList>
            <person name="Han K."/>
            <person name="Peng R."/>
            <person name="Blom J."/>
            <person name="Li Y.-Z."/>
        </authorList>
    </citation>
    <scope>NUCLEOTIDE SEQUENCE [LARGE SCALE GENOMIC DNA]</scope>
    <source>
        <strain evidence="3 4">So0157-18</strain>
    </source>
</reference>
<dbReference type="EMBL" id="JELX01002203">
    <property type="protein sequence ID" value="KYF56219.1"/>
    <property type="molecule type" value="Genomic_DNA"/>
</dbReference>
<evidence type="ECO:0000313" key="4">
    <source>
        <dbReference type="Proteomes" id="UP000075604"/>
    </source>
</evidence>
<dbReference type="AlphaFoldDB" id="A0A150PKG1"/>
<feature type="transmembrane region" description="Helical" evidence="2">
    <location>
        <begin position="6"/>
        <end position="28"/>
    </location>
</feature>
<evidence type="ECO:0000256" key="2">
    <source>
        <dbReference type="SAM" id="Phobius"/>
    </source>
</evidence>
<gene>
    <name evidence="3" type="ORF">BE04_41110</name>
</gene>
<organism evidence="3 4">
    <name type="scientific">Sorangium cellulosum</name>
    <name type="common">Polyangium cellulosum</name>
    <dbReference type="NCBI Taxonomy" id="56"/>
    <lineage>
        <taxon>Bacteria</taxon>
        <taxon>Pseudomonadati</taxon>
        <taxon>Myxococcota</taxon>
        <taxon>Polyangia</taxon>
        <taxon>Polyangiales</taxon>
        <taxon>Polyangiaceae</taxon>
        <taxon>Sorangium</taxon>
    </lineage>
</organism>
<evidence type="ECO:0000256" key="1">
    <source>
        <dbReference type="SAM" id="MobiDB-lite"/>
    </source>
</evidence>